<keyword evidence="4" id="KW-0479">Metal-binding</keyword>
<dbReference type="GO" id="GO:0031012">
    <property type="term" value="C:extracellular matrix"/>
    <property type="evidence" value="ECO:0007669"/>
    <property type="project" value="TreeGrafter"/>
</dbReference>
<dbReference type="FunFam" id="2.40.50.120:FF:000024">
    <property type="entry name" value="Putative metalloproteinase inhibitor tag-225"/>
    <property type="match status" value="1"/>
</dbReference>
<evidence type="ECO:0000313" key="8">
    <source>
        <dbReference type="EMBL" id="CAD6186916.1"/>
    </source>
</evidence>
<feature type="chain" id="PRO_5035755161" description="NTR domain-containing protein" evidence="6">
    <location>
        <begin position="17"/>
        <end position="154"/>
    </location>
</feature>
<dbReference type="GO" id="GO:0002020">
    <property type="term" value="F:protease binding"/>
    <property type="evidence" value="ECO:0007669"/>
    <property type="project" value="TreeGrafter"/>
</dbReference>
<proteinExistence type="predicted"/>
<dbReference type="Proteomes" id="UP000835052">
    <property type="component" value="Unassembled WGS sequence"/>
</dbReference>
<feature type="disulfide bond" evidence="5">
    <location>
        <begin position="19"/>
        <end position="119"/>
    </location>
</feature>
<dbReference type="OrthoDB" id="5824612at2759"/>
<sequence>MRIFTILLLCVGALLACKCKDQSTKESFCKAHWVSHVKVKARVGKQGLPEGSTRKGLNNLRYHVEHLDVFKKPENMTQLPEEIFTPSETPACGIKIDAGKEYLLAGRVETPSALFTVICGQVLSDNPAENQYENVLQWQNVPQSLRSQLSSIKC</sequence>
<keyword evidence="4" id="KW-0862">Zinc</keyword>
<dbReference type="GO" id="GO:0008191">
    <property type="term" value="F:metalloendopeptidase inhibitor activity"/>
    <property type="evidence" value="ECO:0007669"/>
    <property type="project" value="InterPro"/>
</dbReference>
<keyword evidence="6" id="KW-0732">Signal</keyword>
<keyword evidence="3 5" id="KW-1015">Disulfide bond</keyword>
<dbReference type="GO" id="GO:0005615">
    <property type="term" value="C:extracellular space"/>
    <property type="evidence" value="ECO:0007669"/>
    <property type="project" value="TreeGrafter"/>
</dbReference>
<evidence type="ECO:0000313" key="9">
    <source>
        <dbReference type="Proteomes" id="UP000835052"/>
    </source>
</evidence>
<organism evidence="8 9">
    <name type="scientific">Caenorhabditis auriculariae</name>
    <dbReference type="NCBI Taxonomy" id="2777116"/>
    <lineage>
        <taxon>Eukaryota</taxon>
        <taxon>Metazoa</taxon>
        <taxon>Ecdysozoa</taxon>
        <taxon>Nematoda</taxon>
        <taxon>Chromadorea</taxon>
        <taxon>Rhabditida</taxon>
        <taxon>Rhabditina</taxon>
        <taxon>Rhabditomorpha</taxon>
        <taxon>Rhabditoidea</taxon>
        <taxon>Rhabditidae</taxon>
        <taxon>Peloderinae</taxon>
        <taxon>Caenorhabditis</taxon>
    </lineage>
</organism>
<keyword evidence="9" id="KW-1185">Reference proteome</keyword>
<dbReference type="Gene3D" id="2.40.50.120">
    <property type="match status" value="1"/>
</dbReference>
<evidence type="ECO:0000256" key="3">
    <source>
        <dbReference type="ARBA" id="ARBA00023157"/>
    </source>
</evidence>
<dbReference type="GO" id="GO:0051045">
    <property type="term" value="P:negative regulation of membrane protein ectodomain proteolysis"/>
    <property type="evidence" value="ECO:0007669"/>
    <property type="project" value="TreeGrafter"/>
</dbReference>
<comment type="subcellular location">
    <subcellularLocation>
        <location evidence="1">Secreted</location>
    </subcellularLocation>
</comment>
<evidence type="ECO:0000256" key="1">
    <source>
        <dbReference type="ARBA" id="ARBA00004613"/>
    </source>
</evidence>
<dbReference type="Pfam" id="PF00965">
    <property type="entry name" value="TIMP"/>
    <property type="match status" value="1"/>
</dbReference>
<evidence type="ECO:0000256" key="4">
    <source>
        <dbReference type="PIRSR" id="PIRSR601820-1"/>
    </source>
</evidence>
<evidence type="ECO:0000256" key="2">
    <source>
        <dbReference type="ARBA" id="ARBA00022525"/>
    </source>
</evidence>
<feature type="domain" description="NTR" evidence="7">
    <location>
        <begin position="17"/>
        <end position="154"/>
    </location>
</feature>
<dbReference type="InterPro" id="IPR001820">
    <property type="entry name" value="TIMP"/>
</dbReference>
<name>A0A8S1GTH6_9PELO</name>
<dbReference type="PANTHER" id="PTHR11844:SF29">
    <property type="entry name" value="METALLOPROTEINASE INHIBITOR TAG-225-RELATED"/>
    <property type="match status" value="1"/>
</dbReference>
<gene>
    <name evidence="8" type="ORF">CAUJ_LOCUS2835</name>
</gene>
<evidence type="ECO:0000259" key="7">
    <source>
        <dbReference type="PROSITE" id="PS50189"/>
    </source>
</evidence>
<evidence type="ECO:0000256" key="5">
    <source>
        <dbReference type="PIRSR" id="PIRSR601820-3"/>
    </source>
</evidence>
<feature type="signal peptide" evidence="6">
    <location>
        <begin position="1"/>
        <end position="16"/>
    </location>
</feature>
<dbReference type="InterPro" id="IPR001134">
    <property type="entry name" value="Netrin_domain"/>
</dbReference>
<dbReference type="EMBL" id="CAJGYM010000005">
    <property type="protein sequence ID" value="CAD6186916.1"/>
    <property type="molecule type" value="Genomic_DNA"/>
</dbReference>
<keyword evidence="2" id="KW-0964">Secreted</keyword>
<dbReference type="GO" id="GO:0046872">
    <property type="term" value="F:metal ion binding"/>
    <property type="evidence" value="ECO:0007669"/>
    <property type="project" value="UniProtKB-KW"/>
</dbReference>
<evidence type="ECO:0000256" key="6">
    <source>
        <dbReference type="SAM" id="SignalP"/>
    </source>
</evidence>
<dbReference type="PROSITE" id="PS51257">
    <property type="entry name" value="PROKAR_LIPOPROTEIN"/>
    <property type="match status" value="1"/>
</dbReference>
<dbReference type="SUPFAM" id="SSF50242">
    <property type="entry name" value="TIMP-like"/>
    <property type="match status" value="1"/>
</dbReference>
<dbReference type="AlphaFoldDB" id="A0A8S1GTH6"/>
<dbReference type="CDD" id="cd03577">
    <property type="entry name" value="NTR_TIMP_like"/>
    <property type="match status" value="1"/>
</dbReference>
<dbReference type="PANTHER" id="PTHR11844">
    <property type="entry name" value="METALLOPROTEASE INHIBITOR"/>
    <property type="match status" value="1"/>
</dbReference>
<comment type="caution">
    <text evidence="8">The sequence shown here is derived from an EMBL/GenBank/DDBJ whole genome shotgun (WGS) entry which is preliminary data.</text>
</comment>
<feature type="binding site" evidence="4">
    <location>
        <position position="17"/>
    </location>
    <ligand>
        <name>Zn(2+)</name>
        <dbReference type="ChEBI" id="CHEBI:29105"/>
        <note>ligand shared with metalloproteinase partner</note>
    </ligand>
</feature>
<feature type="disulfide bond" evidence="5">
    <location>
        <begin position="17"/>
        <end position="92"/>
    </location>
</feature>
<reference evidence="8" key="1">
    <citation type="submission" date="2020-10" db="EMBL/GenBank/DDBJ databases">
        <authorList>
            <person name="Kikuchi T."/>
        </authorList>
    </citation>
    <scope>NUCLEOTIDE SEQUENCE</scope>
    <source>
        <strain evidence="8">NKZ352</strain>
    </source>
</reference>
<dbReference type="PROSITE" id="PS50189">
    <property type="entry name" value="NTR"/>
    <property type="match status" value="1"/>
</dbReference>
<protein>
    <recommendedName>
        <fullName evidence="7">NTR domain-containing protein</fullName>
    </recommendedName>
</protein>
<dbReference type="InterPro" id="IPR008993">
    <property type="entry name" value="TIMP-like_OB-fold"/>
</dbReference>
<accession>A0A8S1GTH6</accession>